<keyword evidence="3" id="KW-1185">Reference proteome</keyword>
<organism evidence="2 3">
    <name type="scientific">Hymenobacter ginkgonis</name>
    <dbReference type="NCBI Taxonomy" id="2682976"/>
    <lineage>
        <taxon>Bacteria</taxon>
        <taxon>Pseudomonadati</taxon>
        <taxon>Bacteroidota</taxon>
        <taxon>Cytophagia</taxon>
        <taxon>Cytophagales</taxon>
        <taxon>Hymenobacteraceae</taxon>
        <taxon>Hymenobacter</taxon>
    </lineage>
</organism>
<proteinExistence type="predicted"/>
<keyword evidence="1" id="KW-0812">Transmembrane</keyword>
<sequence length="189" mass="21185">MKELFLLVLAAGSSFLLVVSVAASGVRKKNRRLLFLAAFLFIAGSGLAGRASYVLLYKAKNKIATTWRPRTGSEIYEALFGQGPAACTQVVESQDQVVPRIDTAIWLHFHTCPGEFKRLLARHQFEGGKEPTAQWSESIPGAENMKWFRPQAMGDTIVVYEYATENSRNIQTFWASRDSTEVFYRDIAD</sequence>
<keyword evidence="1" id="KW-0472">Membrane</keyword>
<feature type="transmembrane region" description="Helical" evidence="1">
    <location>
        <begin position="33"/>
        <end position="56"/>
    </location>
</feature>
<gene>
    <name evidence="2" type="ORF">GO988_04405</name>
</gene>
<reference evidence="2 3" key="1">
    <citation type="submission" date="2019-12" db="EMBL/GenBank/DDBJ databases">
        <title>Hymenobacter sp. HMF4947 Genome sequencing and assembly.</title>
        <authorList>
            <person name="Kang H."/>
            <person name="Cha I."/>
            <person name="Kim H."/>
            <person name="Joh K."/>
        </authorList>
    </citation>
    <scope>NUCLEOTIDE SEQUENCE [LARGE SCALE GENOMIC DNA]</scope>
    <source>
        <strain evidence="2 3">HMF4947</strain>
    </source>
</reference>
<evidence type="ECO:0000256" key="1">
    <source>
        <dbReference type="SAM" id="Phobius"/>
    </source>
</evidence>
<dbReference type="AlphaFoldDB" id="A0A7K1TBK5"/>
<protein>
    <submittedName>
        <fullName evidence="2">Uncharacterized protein</fullName>
    </submittedName>
</protein>
<evidence type="ECO:0000313" key="2">
    <source>
        <dbReference type="EMBL" id="MVN75561.1"/>
    </source>
</evidence>
<accession>A0A7K1TBK5</accession>
<dbReference type="RefSeq" id="WP_157562289.1">
    <property type="nucleotide sequence ID" value="NZ_WQKZ01000001.1"/>
</dbReference>
<evidence type="ECO:0000313" key="3">
    <source>
        <dbReference type="Proteomes" id="UP000441336"/>
    </source>
</evidence>
<dbReference type="Proteomes" id="UP000441336">
    <property type="component" value="Unassembled WGS sequence"/>
</dbReference>
<name>A0A7K1TBK5_9BACT</name>
<dbReference type="EMBL" id="WQKZ01000001">
    <property type="protein sequence ID" value="MVN75561.1"/>
    <property type="molecule type" value="Genomic_DNA"/>
</dbReference>
<keyword evidence="1" id="KW-1133">Transmembrane helix</keyword>
<comment type="caution">
    <text evidence="2">The sequence shown here is derived from an EMBL/GenBank/DDBJ whole genome shotgun (WGS) entry which is preliminary data.</text>
</comment>